<comment type="function">
    <text evidence="9">Confers DNA tethering and processivity to DNA polymerases and other proteins. Acts as a clamp, forming a ring around DNA (a reaction catalyzed by the clamp-loading complex) which diffuses in an ATP-independent manner freely and bidirectionally along dsDNA. Initially characterized for its ability to contact the catalytic subunit of DNA polymerase III (Pol III), a complex, multichain enzyme responsible for most of the replicative synthesis in bacteria; Pol III exhibits 3'-5' exonuclease proofreading activity. The beta chain is required for initiation of replication as well as for processivity of DNA replication.</text>
</comment>
<protein>
    <recommendedName>
        <fullName evidence="9">Beta sliding clamp</fullName>
    </recommendedName>
</protein>
<dbReference type="InterPro" id="IPR022634">
    <property type="entry name" value="DNA_polIII_beta_N"/>
</dbReference>
<feature type="domain" description="DNA polymerase III beta sliding clamp central" evidence="11">
    <location>
        <begin position="131"/>
        <end position="242"/>
    </location>
</feature>
<comment type="subunit">
    <text evidence="9">Forms a ring-shaped head-to-tail homodimer around DNA.</text>
</comment>
<dbReference type="Pfam" id="PF02767">
    <property type="entry name" value="DNA_pol3_beta_2"/>
    <property type="match status" value="1"/>
</dbReference>
<keyword evidence="5 9" id="KW-0548">Nucleotidyltransferase</keyword>
<evidence type="ECO:0000256" key="9">
    <source>
        <dbReference type="PIRNR" id="PIRNR000804"/>
    </source>
</evidence>
<evidence type="ECO:0000256" key="6">
    <source>
        <dbReference type="ARBA" id="ARBA00022705"/>
    </source>
</evidence>
<evidence type="ECO:0000313" key="14">
    <source>
        <dbReference type="Proteomes" id="UP000228809"/>
    </source>
</evidence>
<dbReference type="SMART" id="SM00480">
    <property type="entry name" value="POL3Bc"/>
    <property type="match status" value="1"/>
</dbReference>
<dbReference type="Proteomes" id="UP000228809">
    <property type="component" value="Unassembled WGS sequence"/>
</dbReference>
<dbReference type="GO" id="GO:0006271">
    <property type="term" value="P:DNA strand elongation involved in DNA replication"/>
    <property type="evidence" value="ECO:0007669"/>
    <property type="project" value="TreeGrafter"/>
</dbReference>
<organism evidence="13 14">
    <name type="scientific">Candidatus Kaiserbacteria bacterium CG10_big_fil_rev_8_21_14_0_10_49_17</name>
    <dbReference type="NCBI Taxonomy" id="1974609"/>
    <lineage>
        <taxon>Bacteria</taxon>
        <taxon>Candidatus Kaiseribacteriota</taxon>
    </lineage>
</organism>
<feature type="domain" description="DNA polymerase III beta sliding clamp C-terminal" evidence="12">
    <location>
        <begin position="245"/>
        <end position="364"/>
    </location>
</feature>
<dbReference type="Pfam" id="PF02768">
    <property type="entry name" value="DNA_pol3_beta_3"/>
    <property type="match status" value="1"/>
</dbReference>
<evidence type="ECO:0000256" key="7">
    <source>
        <dbReference type="ARBA" id="ARBA00022932"/>
    </source>
</evidence>
<feature type="domain" description="DNA polymerase III beta sliding clamp N-terminal" evidence="10">
    <location>
        <begin position="1"/>
        <end position="120"/>
    </location>
</feature>
<evidence type="ECO:0000256" key="4">
    <source>
        <dbReference type="ARBA" id="ARBA00022679"/>
    </source>
</evidence>
<dbReference type="PIRSF" id="PIRSF000804">
    <property type="entry name" value="DNA_pol_III_b"/>
    <property type="match status" value="1"/>
</dbReference>
<keyword evidence="8" id="KW-0238">DNA-binding</keyword>
<evidence type="ECO:0000259" key="10">
    <source>
        <dbReference type="Pfam" id="PF00712"/>
    </source>
</evidence>
<keyword evidence="6 9" id="KW-0235">DNA replication</keyword>
<reference evidence="14" key="1">
    <citation type="submission" date="2017-09" db="EMBL/GenBank/DDBJ databases">
        <title>Depth-based differentiation of microbial function through sediment-hosted aquifers and enrichment of novel symbionts in the deep terrestrial subsurface.</title>
        <authorList>
            <person name="Probst A.J."/>
            <person name="Ladd B."/>
            <person name="Jarett J.K."/>
            <person name="Geller-Mcgrath D.E."/>
            <person name="Sieber C.M.K."/>
            <person name="Emerson J.B."/>
            <person name="Anantharaman K."/>
            <person name="Thomas B.C."/>
            <person name="Malmstrom R."/>
            <person name="Stieglmeier M."/>
            <person name="Klingl A."/>
            <person name="Woyke T."/>
            <person name="Ryan C.M."/>
            <person name="Banfield J.F."/>
        </authorList>
    </citation>
    <scope>NUCLEOTIDE SEQUENCE [LARGE SCALE GENOMIC DNA]</scope>
</reference>
<name>A0A2M6WED2_9BACT</name>
<keyword evidence="3 9" id="KW-0963">Cytoplasm</keyword>
<dbReference type="NCBIfam" id="TIGR00663">
    <property type="entry name" value="dnan"/>
    <property type="match status" value="1"/>
</dbReference>
<dbReference type="Pfam" id="PF00712">
    <property type="entry name" value="DNA_pol3_beta"/>
    <property type="match status" value="1"/>
</dbReference>
<evidence type="ECO:0000256" key="8">
    <source>
        <dbReference type="ARBA" id="ARBA00023125"/>
    </source>
</evidence>
<dbReference type="InterPro" id="IPR022637">
    <property type="entry name" value="DNA_polIII_beta_cen"/>
</dbReference>
<gene>
    <name evidence="13" type="primary">dnaN</name>
    <name evidence="13" type="ORF">COU17_01905</name>
</gene>
<keyword evidence="7 9" id="KW-0239">DNA-directed DNA polymerase</keyword>
<evidence type="ECO:0000256" key="5">
    <source>
        <dbReference type="ARBA" id="ARBA00022695"/>
    </source>
</evidence>
<dbReference type="PANTHER" id="PTHR30478">
    <property type="entry name" value="DNA POLYMERASE III SUBUNIT BETA"/>
    <property type="match status" value="1"/>
</dbReference>
<keyword evidence="4 9" id="KW-0808">Transferase</keyword>
<evidence type="ECO:0000256" key="1">
    <source>
        <dbReference type="ARBA" id="ARBA00004496"/>
    </source>
</evidence>
<dbReference type="EMBL" id="PFBJ01000009">
    <property type="protein sequence ID" value="PIT91136.1"/>
    <property type="molecule type" value="Genomic_DNA"/>
</dbReference>
<evidence type="ECO:0000259" key="12">
    <source>
        <dbReference type="Pfam" id="PF02768"/>
    </source>
</evidence>
<evidence type="ECO:0000256" key="3">
    <source>
        <dbReference type="ARBA" id="ARBA00022490"/>
    </source>
</evidence>
<dbReference type="Gene3D" id="3.70.10.10">
    <property type="match status" value="1"/>
</dbReference>
<dbReference type="InterPro" id="IPR001001">
    <property type="entry name" value="DNA_polIII_beta"/>
</dbReference>
<dbReference type="Gene3D" id="3.10.150.10">
    <property type="entry name" value="DNA Polymerase III, subunit A, domain 2"/>
    <property type="match status" value="1"/>
</dbReference>
<evidence type="ECO:0000256" key="2">
    <source>
        <dbReference type="ARBA" id="ARBA00010752"/>
    </source>
</evidence>
<dbReference type="PANTHER" id="PTHR30478:SF0">
    <property type="entry name" value="BETA SLIDING CLAMP"/>
    <property type="match status" value="1"/>
</dbReference>
<accession>A0A2M6WED2</accession>
<dbReference type="GO" id="GO:0009360">
    <property type="term" value="C:DNA polymerase III complex"/>
    <property type="evidence" value="ECO:0007669"/>
    <property type="project" value="InterPro"/>
</dbReference>
<dbReference type="AlphaFoldDB" id="A0A2M6WED2"/>
<evidence type="ECO:0000259" key="11">
    <source>
        <dbReference type="Pfam" id="PF02767"/>
    </source>
</evidence>
<comment type="caution">
    <text evidence="13">The sequence shown here is derived from an EMBL/GenBank/DDBJ whole genome shotgun (WGS) entry which is preliminary data.</text>
</comment>
<dbReference type="GO" id="GO:0005737">
    <property type="term" value="C:cytoplasm"/>
    <property type="evidence" value="ECO:0007669"/>
    <property type="project" value="UniProtKB-SubCell"/>
</dbReference>
<sequence>MIITVNKKEFSEAVLRTARFAERRSATLPVLTGIAIVAGDDGIKLRATNLETGIDLRISGKIGHPGVVVLPATTLREITSSFTDSGTLKLEHAGDTVMIDATHGRSTLKTLSPDDFPTIPFPDVPEVKFTLPGTSLKTLISTVAPCASPSSVRPELGSVLIESESNLIKAVATDSFRLAEKKISLSGKPTQFSILIPAKNALDIIQTLPDDDLEMLIDEHQCAFSWADGIVTTRLVTVPYPDYTQIIPKTFPSEATVLRKDFDAAIRRSSVFSDQFQKITLAFDVEKKKITFSARNSDIGESSEGINASLTGESTELSFNHRYLQTPLSLISAENLSLSAAGIGRPLIIKGTGDTSFLYLVMPMNQ</sequence>
<dbReference type="GO" id="GO:0003887">
    <property type="term" value="F:DNA-directed DNA polymerase activity"/>
    <property type="evidence" value="ECO:0007669"/>
    <property type="project" value="UniProtKB-UniRule"/>
</dbReference>
<dbReference type="GO" id="GO:0008408">
    <property type="term" value="F:3'-5' exonuclease activity"/>
    <property type="evidence" value="ECO:0007669"/>
    <property type="project" value="InterPro"/>
</dbReference>
<dbReference type="GO" id="GO:0003677">
    <property type="term" value="F:DNA binding"/>
    <property type="evidence" value="ECO:0007669"/>
    <property type="project" value="UniProtKB-UniRule"/>
</dbReference>
<proteinExistence type="inferred from homology"/>
<dbReference type="CDD" id="cd00140">
    <property type="entry name" value="beta_clamp"/>
    <property type="match status" value="1"/>
</dbReference>
<comment type="subcellular location">
    <subcellularLocation>
        <location evidence="1 9">Cytoplasm</location>
    </subcellularLocation>
</comment>
<evidence type="ECO:0000313" key="13">
    <source>
        <dbReference type="EMBL" id="PIT91136.1"/>
    </source>
</evidence>
<dbReference type="SUPFAM" id="SSF55979">
    <property type="entry name" value="DNA clamp"/>
    <property type="match status" value="3"/>
</dbReference>
<dbReference type="InterPro" id="IPR046938">
    <property type="entry name" value="DNA_clamp_sf"/>
</dbReference>
<dbReference type="InterPro" id="IPR022635">
    <property type="entry name" value="DNA_polIII_beta_C"/>
</dbReference>
<comment type="similarity">
    <text evidence="2 9">Belongs to the beta sliding clamp family.</text>
</comment>